<dbReference type="GO" id="GO:0005886">
    <property type="term" value="C:plasma membrane"/>
    <property type="evidence" value="ECO:0007669"/>
    <property type="project" value="TreeGrafter"/>
</dbReference>
<dbReference type="Proteomes" id="UP000242886">
    <property type="component" value="Chromosome SDENCHOL"/>
</dbReference>
<gene>
    <name evidence="3" type="ORF">SDENCHOL_10684</name>
</gene>
<dbReference type="InterPro" id="IPR012349">
    <property type="entry name" value="Split_barrel_FMN-bd"/>
</dbReference>
<dbReference type="PANTHER" id="PTHR39428">
    <property type="entry name" value="F420H(2)-DEPENDENT QUINONE REDUCTASE RV1261C"/>
    <property type="match status" value="1"/>
</dbReference>
<accession>A0A7Z7MUF4</accession>
<dbReference type="AlphaFoldDB" id="A0A7Z7MUF4"/>
<dbReference type="Gene3D" id="2.30.110.10">
    <property type="entry name" value="Electron Transport, Fmn-binding Protein, Chain A"/>
    <property type="match status" value="1"/>
</dbReference>
<protein>
    <submittedName>
        <fullName evidence="3">Deazaflavin-dependent nitroreductase (Modular protein)</fullName>
        <ecNumber evidence="3">1.-.-.-</ecNumber>
    </submittedName>
</protein>
<proteinExistence type="inferred from homology"/>
<organism evidence="3 4">
    <name type="scientific">Sterolibacterium denitrificans</name>
    <dbReference type="NCBI Taxonomy" id="157592"/>
    <lineage>
        <taxon>Bacteria</taxon>
        <taxon>Pseudomonadati</taxon>
        <taxon>Pseudomonadota</taxon>
        <taxon>Betaproteobacteria</taxon>
        <taxon>Nitrosomonadales</taxon>
        <taxon>Sterolibacteriaceae</taxon>
        <taxon>Sterolibacterium</taxon>
    </lineage>
</organism>
<dbReference type="EMBL" id="LT837803">
    <property type="protein sequence ID" value="SMB22757.1"/>
    <property type="molecule type" value="Genomic_DNA"/>
</dbReference>
<sequence length="172" mass="19683">MATDNRDKLVKPDFLTEEQFQGLLDATNSLDRVRGDAKADVERYRANPEGWSTGKGSPSGLPTLLLTVTGRKSGEQRTTPLVFLQWGEHMVVVGSLAGYDQDPTWYVNMKTNRTCWVQKDHDKYVCIGRDVTDEERAALWPQLDQVFPAWGYFQKQTERKFPMVSLEIQKKL</sequence>
<evidence type="ECO:0000313" key="3">
    <source>
        <dbReference type="EMBL" id="SMB22757.1"/>
    </source>
</evidence>
<name>A0A7Z7MUF4_9PROT</name>
<reference evidence="3" key="1">
    <citation type="submission" date="2017-03" db="EMBL/GenBank/DDBJ databases">
        <authorList>
            <consortium name="AG Boll"/>
        </authorList>
    </citation>
    <scope>NUCLEOTIDE SEQUENCE [LARGE SCALE GENOMIC DNA]</scope>
    <source>
        <strain evidence="3">Chol</strain>
    </source>
</reference>
<comment type="similarity">
    <text evidence="1">Belongs to the F420H(2)-dependent quinone reductase family.</text>
</comment>
<evidence type="ECO:0000256" key="1">
    <source>
        <dbReference type="ARBA" id="ARBA00008710"/>
    </source>
</evidence>
<evidence type="ECO:0000256" key="2">
    <source>
        <dbReference type="ARBA" id="ARBA00049106"/>
    </source>
</evidence>
<dbReference type="GO" id="GO:0016491">
    <property type="term" value="F:oxidoreductase activity"/>
    <property type="evidence" value="ECO:0007669"/>
    <property type="project" value="UniProtKB-KW"/>
</dbReference>
<evidence type="ECO:0000313" key="4">
    <source>
        <dbReference type="Proteomes" id="UP000242886"/>
    </source>
</evidence>
<comment type="catalytic activity">
    <reaction evidence="2">
        <text>oxidized coenzyme F420-(gamma-L-Glu)(n) + a quinol + H(+) = reduced coenzyme F420-(gamma-L-Glu)(n) + a quinone</text>
        <dbReference type="Rhea" id="RHEA:39663"/>
        <dbReference type="Rhea" id="RHEA-COMP:12939"/>
        <dbReference type="Rhea" id="RHEA-COMP:14378"/>
        <dbReference type="ChEBI" id="CHEBI:15378"/>
        <dbReference type="ChEBI" id="CHEBI:24646"/>
        <dbReference type="ChEBI" id="CHEBI:132124"/>
        <dbReference type="ChEBI" id="CHEBI:133980"/>
        <dbReference type="ChEBI" id="CHEBI:139511"/>
    </reaction>
</comment>
<dbReference type="RefSeq" id="WP_154716063.1">
    <property type="nucleotide sequence ID" value="NZ_LT837803.1"/>
</dbReference>
<dbReference type="PANTHER" id="PTHR39428:SF3">
    <property type="entry name" value="DEAZAFLAVIN-DEPENDENT NITROREDUCTASE"/>
    <property type="match status" value="1"/>
</dbReference>
<dbReference type="NCBIfam" id="TIGR00026">
    <property type="entry name" value="hi_GC_TIGR00026"/>
    <property type="match status" value="1"/>
</dbReference>
<keyword evidence="4" id="KW-1185">Reference proteome</keyword>
<dbReference type="InterPro" id="IPR004378">
    <property type="entry name" value="F420H2_quin_Rdtase"/>
</dbReference>
<dbReference type="GO" id="GO:0070967">
    <property type="term" value="F:coenzyme F420 binding"/>
    <property type="evidence" value="ECO:0007669"/>
    <property type="project" value="TreeGrafter"/>
</dbReference>
<keyword evidence="3" id="KW-0560">Oxidoreductase</keyword>
<dbReference type="Pfam" id="PF04075">
    <property type="entry name" value="F420H2_quin_red"/>
    <property type="match status" value="1"/>
</dbReference>
<dbReference type="EC" id="1.-.-.-" evidence="3"/>